<keyword evidence="1" id="KW-0547">Nucleotide-binding</keyword>
<sequence>MVQKTEFRKTTDKFGIKYVNQYRIGKPLGQGTSSRVVTGTDDRGNQRALKIFSKARLRKQSSAFRPVNESVSSGNRGQTEILHLSRLGFEENAHINIIKLYEVMDDPSKDNMALVVSYSSSTS</sequence>
<dbReference type="InterPro" id="IPR011009">
    <property type="entry name" value="Kinase-like_dom_sf"/>
</dbReference>
<dbReference type="InterPro" id="IPR000719">
    <property type="entry name" value="Prot_kinase_dom"/>
</dbReference>
<name>A0A0H5QM18_9EUKA</name>
<dbReference type="EMBL" id="HACM01002195">
    <property type="protein sequence ID" value="CRZ02637.1"/>
    <property type="molecule type" value="Transcribed_RNA"/>
</dbReference>
<evidence type="ECO:0000256" key="1">
    <source>
        <dbReference type="PROSITE-ProRule" id="PRU10141"/>
    </source>
</evidence>
<dbReference type="SUPFAM" id="SSF56112">
    <property type="entry name" value="Protein kinase-like (PK-like)"/>
    <property type="match status" value="1"/>
</dbReference>
<dbReference type="PROSITE" id="PS00107">
    <property type="entry name" value="PROTEIN_KINASE_ATP"/>
    <property type="match status" value="1"/>
</dbReference>
<dbReference type="InterPro" id="IPR017441">
    <property type="entry name" value="Protein_kinase_ATP_BS"/>
</dbReference>
<protein>
    <recommendedName>
        <fullName evidence="2">Protein kinase domain-containing protein</fullName>
    </recommendedName>
</protein>
<dbReference type="GO" id="GO:0004672">
    <property type="term" value="F:protein kinase activity"/>
    <property type="evidence" value="ECO:0007669"/>
    <property type="project" value="InterPro"/>
</dbReference>
<dbReference type="PROSITE" id="PS50011">
    <property type="entry name" value="PROTEIN_KINASE_DOM"/>
    <property type="match status" value="1"/>
</dbReference>
<feature type="binding site" evidence="1">
    <location>
        <position position="50"/>
    </location>
    <ligand>
        <name>ATP</name>
        <dbReference type="ChEBI" id="CHEBI:30616"/>
    </ligand>
</feature>
<organism evidence="3">
    <name type="scientific">Spongospora subterranea</name>
    <dbReference type="NCBI Taxonomy" id="70186"/>
    <lineage>
        <taxon>Eukaryota</taxon>
        <taxon>Sar</taxon>
        <taxon>Rhizaria</taxon>
        <taxon>Endomyxa</taxon>
        <taxon>Phytomyxea</taxon>
        <taxon>Plasmodiophorida</taxon>
        <taxon>Plasmodiophoridae</taxon>
        <taxon>Spongospora</taxon>
    </lineage>
</organism>
<feature type="domain" description="Protein kinase" evidence="2">
    <location>
        <begin position="22"/>
        <end position="123"/>
    </location>
</feature>
<keyword evidence="1" id="KW-0067">ATP-binding</keyword>
<dbReference type="GO" id="GO:0005524">
    <property type="term" value="F:ATP binding"/>
    <property type="evidence" value="ECO:0007669"/>
    <property type="project" value="UniProtKB-UniRule"/>
</dbReference>
<evidence type="ECO:0000313" key="3">
    <source>
        <dbReference type="EMBL" id="CRZ02637.1"/>
    </source>
</evidence>
<reference evidence="3" key="1">
    <citation type="submission" date="2015-04" db="EMBL/GenBank/DDBJ databases">
        <title>The genome sequence of the plant pathogenic Rhizarian Plasmodiophora brassicae reveals insights in its biotrophic life cycle and the origin of chitin synthesis.</title>
        <authorList>
            <person name="Schwelm A."/>
            <person name="Fogelqvist J."/>
            <person name="Knaust A."/>
            <person name="Julke S."/>
            <person name="Lilja T."/>
            <person name="Dhandapani V."/>
            <person name="Bonilla-Rosso G."/>
            <person name="Karlsson M."/>
            <person name="Shevchenko A."/>
            <person name="Choi S.R."/>
            <person name="Kim H.G."/>
            <person name="Park J.Y."/>
            <person name="Lim Y.P."/>
            <person name="Ludwig-Muller J."/>
            <person name="Dixelius C."/>
        </authorList>
    </citation>
    <scope>NUCLEOTIDE SEQUENCE</scope>
    <source>
        <tissue evidence="3">Potato root galls</tissue>
    </source>
</reference>
<accession>A0A0H5QM18</accession>
<proteinExistence type="predicted"/>
<dbReference type="AlphaFoldDB" id="A0A0H5QM18"/>
<dbReference type="EMBL" id="HACM01002194">
    <property type="protein sequence ID" value="CRZ02636.1"/>
    <property type="molecule type" value="Transcribed_RNA"/>
</dbReference>
<dbReference type="Gene3D" id="3.30.200.20">
    <property type="entry name" value="Phosphorylase Kinase, domain 1"/>
    <property type="match status" value="1"/>
</dbReference>
<evidence type="ECO:0000259" key="2">
    <source>
        <dbReference type="PROSITE" id="PS50011"/>
    </source>
</evidence>